<feature type="region of interest" description="Disordered" evidence="1">
    <location>
        <begin position="70"/>
        <end position="94"/>
    </location>
</feature>
<dbReference type="AlphaFoldDB" id="A0A194W9W9"/>
<reference evidence="2" key="1">
    <citation type="submission" date="2014-12" db="EMBL/GenBank/DDBJ databases">
        <title>Genome Sequence of Valsa Canker Pathogens Uncovers a Specific Adaption of Colonization on Woody Bark.</title>
        <authorList>
            <person name="Yin Z."/>
            <person name="Liu H."/>
            <person name="Gao X."/>
            <person name="Li Z."/>
            <person name="Song N."/>
            <person name="Ke X."/>
            <person name="Dai Q."/>
            <person name="Wu Y."/>
            <person name="Sun Y."/>
            <person name="Xu J.-R."/>
            <person name="Kang Z.K."/>
            <person name="Wang L."/>
            <person name="Huang L."/>
        </authorList>
    </citation>
    <scope>NUCLEOTIDE SEQUENCE [LARGE SCALE GENOMIC DNA]</scope>
    <source>
        <strain evidence="2">03-8</strain>
    </source>
</reference>
<name>A0A194W9W9_CYTMA</name>
<dbReference type="EMBL" id="CM003106">
    <property type="protein sequence ID" value="KUI72890.1"/>
    <property type="molecule type" value="Genomic_DNA"/>
</dbReference>
<dbReference type="SMR" id="A0A194W9W9"/>
<gene>
    <name evidence="2" type="ORF">VM1G_08570</name>
</gene>
<sequence>MVDAHELRYSATEYTEAEYQLAKIVAKKMPVDKDARFLFLAEVSRCEERVHAQSTCKELDEGIALNDTTYGPNHTSQTAPQVTATKPGNSSNNVDNTQATITEPCESSNDVGNPPNDVRKTRGIAIRGPLLPTGHMRKLVRILGTTVERDATKVHKKVDRLVDLMDSHTAIVKELPKAHGDIKEMLFEQAKCVAELHAKINGLAQLLDDQDPDEFGEGVGDLDGGRDAMAMEVDSSLGDGE</sequence>
<evidence type="ECO:0000313" key="3">
    <source>
        <dbReference type="Proteomes" id="UP000078559"/>
    </source>
</evidence>
<accession>A0A194W9W9</accession>
<evidence type="ECO:0000256" key="1">
    <source>
        <dbReference type="SAM" id="MobiDB-lite"/>
    </source>
</evidence>
<protein>
    <submittedName>
        <fullName evidence="2">Uncharacterized protein</fullName>
    </submittedName>
</protein>
<evidence type="ECO:0000313" key="2">
    <source>
        <dbReference type="EMBL" id="KUI72890.1"/>
    </source>
</evidence>
<organism evidence="2 3">
    <name type="scientific">Cytospora mali</name>
    <name type="common">Apple Valsa canker fungus</name>
    <name type="synonym">Valsa mali</name>
    <dbReference type="NCBI Taxonomy" id="578113"/>
    <lineage>
        <taxon>Eukaryota</taxon>
        <taxon>Fungi</taxon>
        <taxon>Dikarya</taxon>
        <taxon>Ascomycota</taxon>
        <taxon>Pezizomycotina</taxon>
        <taxon>Sordariomycetes</taxon>
        <taxon>Sordariomycetidae</taxon>
        <taxon>Diaporthales</taxon>
        <taxon>Cytosporaceae</taxon>
        <taxon>Cytospora</taxon>
    </lineage>
</organism>
<dbReference type="Proteomes" id="UP000078559">
    <property type="component" value="Chromosome 9"/>
</dbReference>
<dbReference type="OrthoDB" id="5238848at2759"/>
<keyword evidence="3" id="KW-1185">Reference proteome</keyword>
<proteinExistence type="predicted"/>